<dbReference type="Gramene" id="GBG65554">
    <property type="protein sequence ID" value="GBG65554"/>
    <property type="gene ID" value="CBR_g51437"/>
</dbReference>
<dbReference type="Pfam" id="PF04749">
    <property type="entry name" value="PLAC8"/>
    <property type="match status" value="1"/>
</dbReference>
<evidence type="ECO:0000313" key="4">
    <source>
        <dbReference type="Proteomes" id="UP000265515"/>
    </source>
</evidence>
<dbReference type="STRING" id="69332.A0A388K675"/>
<dbReference type="InterPro" id="IPR006461">
    <property type="entry name" value="PLAC_motif_containing"/>
</dbReference>
<feature type="transmembrane region" description="Helical" evidence="2">
    <location>
        <begin position="198"/>
        <end position="224"/>
    </location>
</feature>
<keyword evidence="2" id="KW-0472">Membrane</keyword>
<comment type="caution">
    <text evidence="3">The sequence shown here is derived from an EMBL/GenBank/DDBJ whole genome shotgun (WGS) entry which is preliminary data.</text>
</comment>
<keyword evidence="2" id="KW-0812">Transmembrane</keyword>
<sequence length="290" mass="29958">MAFDEPGPSGASGDNVFAKGPPAGYFPPQQAQYPPPSAFNAVPASGIPFNPPPPISPGAPMPVATPMPMAAPGYYQCVGYPAAAAVAAGVANANANPLPGSVHLVSLPSASAPRQWSGALCDCCLPAADGSPDGCGLCCLTFWCSCVTFGRTVERAGLAKAAPMSVIYFTATTGLFVFLLVIASILNRDKNGDGEADYTTGGVVLEVLALVFLFLAMGLIGGYYRRAMRKKFMFAGSDGTDCLTHACCCCCVLCQEYRTMASNVTKGVWTGGPVHAVSVVIPPVIQQMRS</sequence>
<name>A0A388K675_CHABU</name>
<dbReference type="AlphaFoldDB" id="A0A388K675"/>
<feature type="region of interest" description="Disordered" evidence="1">
    <location>
        <begin position="1"/>
        <end position="30"/>
    </location>
</feature>
<dbReference type="NCBIfam" id="TIGR01571">
    <property type="entry name" value="A_thal_Cys_rich"/>
    <property type="match status" value="1"/>
</dbReference>
<evidence type="ECO:0000313" key="3">
    <source>
        <dbReference type="EMBL" id="GBG65554.1"/>
    </source>
</evidence>
<accession>A0A388K675</accession>
<feature type="compositionally biased region" description="Low complexity" evidence="1">
    <location>
        <begin position="20"/>
        <end position="30"/>
    </location>
</feature>
<evidence type="ECO:0000256" key="1">
    <source>
        <dbReference type="SAM" id="MobiDB-lite"/>
    </source>
</evidence>
<dbReference type="PANTHER" id="PTHR15907">
    <property type="entry name" value="DUF614 FAMILY PROTEIN-RELATED"/>
    <property type="match status" value="1"/>
</dbReference>
<dbReference type="EMBL" id="BFEA01000063">
    <property type="protein sequence ID" value="GBG65554.1"/>
    <property type="molecule type" value="Genomic_DNA"/>
</dbReference>
<dbReference type="Proteomes" id="UP000265515">
    <property type="component" value="Unassembled WGS sequence"/>
</dbReference>
<keyword evidence="2" id="KW-1133">Transmembrane helix</keyword>
<proteinExistence type="predicted"/>
<gene>
    <name evidence="3" type="ORF">CBR_g51437</name>
</gene>
<evidence type="ECO:0000256" key="2">
    <source>
        <dbReference type="SAM" id="Phobius"/>
    </source>
</evidence>
<feature type="transmembrane region" description="Helical" evidence="2">
    <location>
        <begin position="165"/>
        <end position="186"/>
    </location>
</feature>
<reference evidence="3 4" key="1">
    <citation type="journal article" date="2018" name="Cell">
        <title>The Chara Genome: Secondary Complexity and Implications for Plant Terrestrialization.</title>
        <authorList>
            <person name="Nishiyama T."/>
            <person name="Sakayama H."/>
            <person name="Vries J.D."/>
            <person name="Buschmann H."/>
            <person name="Saint-Marcoux D."/>
            <person name="Ullrich K.K."/>
            <person name="Haas F.B."/>
            <person name="Vanderstraeten L."/>
            <person name="Becker D."/>
            <person name="Lang D."/>
            <person name="Vosolsobe S."/>
            <person name="Rombauts S."/>
            <person name="Wilhelmsson P.K.I."/>
            <person name="Janitza P."/>
            <person name="Kern R."/>
            <person name="Heyl A."/>
            <person name="Rumpler F."/>
            <person name="Villalobos L.I.A.C."/>
            <person name="Clay J.M."/>
            <person name="Skokan R."/>
            <person name="Toyoda A."/>
            <person name="Suzuki Y."/>
            <person name="Kagoshima H."/>
            <person name="Schijlen E."/>
            <person name="Tajeshwar N."/>
            <person name="Catarino B."/>
            <person name="Hetherington A.J."/>
            <person name="Saltykova A."/>
            <person name="Bonnot C."/>
            <person name="Breuninger H."/>
            <person name="Symeonidi A."/>
            <person name="Radhakrishnan G.V."/>
            <person name="Van Nieuwerburgh F."/>
            <person name="Deforce D."/>
            <person name="Chang C."/>
            <person name="Karol K.G."/>
            <person name="Hedrich R."/>
            <person name="Ulvskov P."/>
            <person name="Glockner G."/>
            <person name="Delwiche C.F."/>
            <person name="Petrasek J."/>
            <person name="Van de Peer Y."/>
            <person name="Friml J."/>
            <person name="Beilby M."/>
            <person name="Dolan L."/>
            <person name="Kohara Y."/>
            <person name="Sugano S."/>
            <person name="Fujiyama A."/>
            <person name="Delaux P.-M."/>
            <person name="Quint M."/>
            <person name="TheiBen G."/>
            <person name="Hagemann M."/>
            <person name="Harholt J."/>
            <person name="Dunand C."/>
            <person name="Zachgo S."/>
            <person name="Langdale J."/>
            <person name="Maumus F."/>
            <person name="Straeten D.V.D."/>
            <person name="Gould S.B."/>
            <person name="Rensing S.A."/>
        </authorList>
    </citation>
    <scope>NUCLEOTIDE SEQUENCE [LARGE SCALE GENOMIC DNA]</scope>
    <source>
        <strain evidence="3 4">S276</strain>
    </source>
</reference>
<protein>
    <submittedName>
        <fullName evidence="3">Uncharacterized protein</fullName>
    </submittedName>
</protein>
<keyword evidence="4" id="KW-1185">Reference proteome</keyword>
<dbReference type="OrthoDB" id="1045822at2759"/>
<organism evidence="3 4">
    <name type="scientific">Chara braunii</name>
    <name type="common">Braun's stonewort</name>
    <dbReference type="NCBI Taxonomy" id="69332"/>
    <lineage>
        <taxon>Eukaryota</taxon>
        <taxon>Viridiplantae</taxon>
        <taxon>Streptophyta</taxon>
        <taxon>Charophyceae</taxon>
        <taxon>Charales</taxon>
        <taxon>Characeae</taxon>
        <taxon>Chara</taxon>
    </lineage>
</organism>